<keyword evidence="3" id="KW-1185">Reference proteome</keyword>
<evidence type="ECO:0000313" key="2">
    <source>
        <dbReference type="EMBL" id="KZC14339.1"/>
    </source>
</evidence>
<organism evidence="2 3">
    <name type="scientific">Dufourea novaeangliae</name>
    <name type="common">Sweat bee</name>
    <dbReference type="NCBI Taxonomy" id="178035"/>
    <lineage>
        <taxon>Eukaryota</taxon>
        <taxon>Metazoa</taxon>
        <taxon>Ecdysozoa</taxon>
        <taxon>Arthropoda</taxon>
        <taxon>Hexapoda</taxon>
        <taxon>Insecta</taxon>
        <taxon>Pterygota</taxon>
        <taxon>Neoptera</taxon>
        <taxon>Endopterygota</taxon>
        <taxon>Hymenoptera</taxon>
        <taxon>Apocrita</taxon>
        <taxon>Aculeata</taxon>
        <taxon>Apoidea</taxon>
        <taxon>Anthophila</taxon>
        <taxon>Halictidae</taxon>
        <taxon>Rophitinae</taxon>
        <taxon>Dufourea</taxon>
    </lineage>
</organism>
<evidence type="ECO:0000256" key="1">
    <source>
        <dbReference type="SAM" id="MobiDB-lite"/>
    </source>
</evidence>
<dbReference type="OMA" id="FMSCDHL"/>
<protein>
    <submittedName>
        <fullName evidence="2">Uncharacterized protein</fullName>
    </submittedName>
</protein>
<dbReference type="AlphaFoldDB" id="A0A154PR08"/>
<dbReference type="Proteomes" id="UP000076502">
    <property type="component" value="Unassembled WGS sequence"/>
</dbReference>
<dbReference type="EMBL" id="KQ435066">
    <property type="protein sequence ID" value="KZC14339.1"/>
    <property type="molecule type" value="Genomic_DNA"/>
</dbReference>
<dbReference type="OrthoDB" id="7701583at2759"/>
<evidence type="ECO:0000313" key="3">
    <source>
        <dbReference type="Proteomes" id="UP000076502"/>
    </source>
</evidence>
<proteinExistence type="predicted"/>
<name>A0A154PR08_DUFNO</name>
<feature type="region of interest" description="Disordered" evidence="1">
    <location>
        <begin position="102"/>
        <end position="121"/>
    </location>
</feature>
<feature type="compositionally biased region" description="Basic and acidic residues" evidence="1">
    <location>
        <begin position="109"/>
        <end position="120"/>
    </location>
</feature>
<reference evidence="2 3" key="1">
    <citation type="submission" date="2015-07" db="EMBL/GenBank/DDBJ databases">
        <title>The genome of Dufourea novaeangliae.</title>
        <authorList>
            <person name="Pan H."/>
            <person name="Kapheim K."/>
        </authorList>
    </citation>
    <scope>NUCLEOTIDE SEQUENCE [LARGE SCALE GENOMIC DNA]</scope>
    <source>
        <strain evidence="2">0120121106</strain>
        <tissue evidence="2">Whole body</tissue>
    </source>
</reference>
<sequence length="414" mass="49376">MASELGSGRFKSTSDILEELTIHEEKIQEDFHTENRFRTYTFKDLREEKRHFTKNSARERTKSQNFLKKWIASFERKNEACKAEDEFFTKYYRRNDYSNPNSDYSFDARSQDPRERRETHGNCQLSLTRTNKRFFQNHYRYEWVSDNKLIVSNNEKIKQFSIENGKNNNEEHLNTKSEIHERTHRYSNCTRSHRLNSQYIFSVNSDTKTKKFSKVSSLESNRPRDQLYNCVDLVNSRRLRNSTNDLNRDTLERIFTNSKEEDSQKLMNESSKKKPGRKRSFKNILGSMIKWKRSNKKEKPRHFMSCDHLTDETTFDTKNVISRTSSLWGVVLEVCEEEALMQSEKQKATIRPVYRGKRNEQLLEVFARNKENRKFFAMNRSIENLVRPPAIKDIAKHLSQLPENAWANGRKIAR</sequence>
<gene>
    <name evidence="2" type="ORF">WN55_06771</name>
</gene>
<accession>A0A154PR08</accession>